<sequence>MAKKLAPKQERAAQLIAAGVSQISTSGHPDVDVSKQTLNRWCHEEVFQDRVDELVSEAGVATKDILEGGQKKAAKVIVDTIDGHMDPEPKIAKLRFDAAKYVLDMLKIKKMPESTKPGRQTNRRNLTEAEMDEMLETLDTDE</sequence>
<name>A0A0F8VS88_9ZZZZ</name>
<accession>A0A0F8VS88</accession>
<dbReference type="EMBL" id="LAZR01069708">
    <property type="protein sequence ID" value="KKK47182.1"/>
    <property type="molecule type" value="Genomic_DNA"/>
</dbReference>
<feature type="region of interest" description="Disordered" evidence="1">
    <location>
        <begin position="112"/>
        <end position="142"/>
    </location>
</feature>
<dbReference type="AlphaFoldDB" id="A0A0F8VS88"/>
<evidence type="ECO:0000256" key="1">
    <source>
        <dbReference type="SAM" id="MobiDB-lite"/>
    </source>
</evidence>
<gene>
    <name evidence="2" type="ORF">LCGC14_3157770</name>
</gene>
<proteinExistence type="predicted"/>
<evidence type="ECO:0000313" key="2">
    <source>
        <dbReference type="EMBL" id="KKK47182.1"/>
    </source>
</evidence>
<organism evidence="2">
    <name type="scientific">marine sediment metagenome</name>
    <dbReference type="NCBI Taxonomy" id="412755"/>
    <lineage>
        <taxon>unclassified sequences</taxon>
        <taxon>metagenomes</taxon>
        <taxon>ecological metagenomes</taxon>
    </lineage>
</organism>
<evidence type="ECO:0008006" key="3">
    <source>
        <dbReference type="Google" id="ProtNLM"/>
    </source>
</evidence>
<comment type="caution">
    <text evidence="2">The sequence shown here is derived from an EMBL/GenBank/DDBJ whole genome shotgun (WGS) entry which is preliminary data.</text>
</comment>
<reference evidence="2" key="1">
    <citation type="journal article" date="2015" name="Nature">
        <title>Complex archaea that bridge the gap between prokaryotes and eukaryotes.</title>
        <authorList>
            <person name="Spang A."/>
            <person name="Saw J.H."/>
            <person name="Jorgensen S.L."/>
            <person name="Zaremba-Niedzwiedzka K."/>
            <person name="Martijn J."/>
            <person name="Lind A.E."/>
            <person name="van Eijk R."/>
            <person name="Schleper C."/>
            <person name="Guy L."/>
            <person name="Ettema T.J."/>
        </authorList>
    </citation>
    <scope>NUCLEOTIDE SEQUENCE</scope>
</reference>
<protein>
    <recommendedName>
        <fullName evidence="3">Homeodomain phBC6A51-type domain-containing protein</fullName>
    </recommendedName>
</protein>
<feature type="compositionally biased region" description="Acidic residues" evidence="1">
    <location>
        <begin position="129"/>
        <end position="142"/>
    </location>
</feature>